<dbReference type="InterPro" id="IPR050259">
    <property type="entry name" value="SDR"/>
</dbReference>
<accession>A0ABS4TSR5</accession>
<dbReference type="PRINTS" id="PR00081">
    <property type="entry name" value="GDHRDH"/>
</dbReference>
<sequence length="271" mass="28622">MSKLHAVVPHALVTGSTSGIGAAIVDRLAEEKIRVSLHGRDADCVERVAKKVASTGTEVATVIGDVRNDDEVEAVVKEAQAAHGPVNILINNAGRMPRFFPDWEKTSNEEWLDLYDVNVLGAVRFVRNVLPQMKECGWGRIVHIGSVSADAPPPGSQISYGASKAALLNFSVGLARTLEGSGITVNCVSPGLIDTPGLVRIFEEGDLAGSGLGNTWPEVRATLMSGIRRNLVGRMGDAAEVADLVAFLCSTRAGYISGANYRIDGGTMAGR</sequence>
<proteinExistence type="inferred from homology"/>
<dbReference type="Gene3D" id="3.40.50.720">
    <property type="entry name" value="NAD(P)-binding Rossmann-like Domain"/>
    <property type="match status" value="1"/>
</dbReference>
<name>A0ABS4TSR5_9PSEU</name>
<dbReference type="InterPro" id="IPR002347">
    <property type="entry name" value="SDR_fam"/>
</dbReference>
<dbReference type="RefSeq" id="WP_209643943.1">
    <property type="nucleotide sequence ID" value="NZ_JAGINW010000001.1"/>
</dbReference>
<dbReference type="PROSITE" id="PS00061">
    <property type="entry name" value="ADH_SHORT"/>
    <property type="match status" value="1"/>
</dbReference>
<dbReference type="Proteomes" id="UP001519332">
    <property type="component" value="Unassembled WGS sequence"/>
</dbReference>
<keyword evidence="4" id="KW-1185">Reference proteome</keyword>
<evidence type="ECO:0000313" key="4">
    <source>
        <dbReference type="Proteomes" id="UP001519332"/>
    </source>
</evidence>
<comment type="caution">
    <text evidence="3">The sequence shown here is derived from an EMBL/GenBank/DDBJ whole genome shotgun (WGS) entry which is preliminary data.</text>
</comment>
<evidence type="ECO:0000256" key="1">
    <source>
        <dbReference type="ARBA" id="ARBA00006484"/>
    </source>
</evidence>
<evidence type="ECO:0000256" key="2">
    <source>
        <dbReference type="RuleBase" id="RU000363"/>
    </source>
</evidence>
<organism evidence="3 4">
    <name type="scientific">Kibdelosporangium banguiense</name>
    <dbReference type="NCBI Taxonomy" id="1365924"/>
    <lineage>
        <taxon>Bacteria</taxon>
        <taxon>Bacillati</taxon>
        <taxon>Actinomycetota</taxon>
        <taxon>Actinomycetes</taxon>
        <taxon>Pseudonocardiales</taxon>
        <taxon>Pseudonocardiaceae</taxon>
        <taxon>Kibdelosporangium</taxon>
    </lineage>
</organism>
<dbReference type="SUPFAM" id="SSF51735">
    <property type="entry name" value="NAD(P)-binding Rossmann-fold domains"/>
    <property type="match status" value="1"/>
</dbReference>
<evidence type="ECO:0000313" key="3">
    <source>
        <dbReference type="EMBL" id="MBP2326936.1"/>
    </source>
</evidence>
<dbReference type="PRINTS" id="PR00080">
    <property type="entry name" value="SDRFAMILY"/>
</dbReference>
<dbReference type="EMBL" id="JAGINW010000001">
    <property type="protein sequence ID" value="MBP2326936.1"/>
    <property type="molecule type" value="Genomic_DNA"/>
</dbReference>
<dbReference type="PANTHER" id="PTHR42879">
    <property type="entry name" value="3-OXOACYL-(ACYL-CARRIER-PROTEIN) REDUCTASE"/>
    <property type="match status" value="1"/>
</dbReference>
<comment type="similarity">
    <text evidence="1 2">Belongs to the short-chain dehydrogenases/reductases (SDR) family.</text>
</comment>
<dbReference type="Pfam" id="PF00106">
    <property type="entry name" value="adh_short"/>
    <property type="match status" value="1"/>
</dbReference>
<reference evidence="3 4" key="1">
    <citation type="submission" date="2021-03" db="EMBL/GenBank/DDBJ databases">
        <title>Sequencing the genomes of 1000 actinobacteria strains.</title>
        <authorList>
            <person name="Klenk H.-P."/>
        </authorList>
    </citation>
    <scope>NUCLEOTIDE SEQUENCE [LARGE SCALE GENOMIC DNA]</scope>
    <source>
        <strain evidence="3 4">DSM 46670</strain>
    </source>
</reference>
<dbReference type="InterPro" id="IPR036291">
    <property type="entry name" value="NAD(P)-bd_dom_sf"/>
</dbReference>
<dbReference type="InterPro" id="IPR020904">
    <property type="entry name" value="Sc_DH/Rdtase_CS"/>
</dbReference>
<gene>
    <name evidence="3" type="ORF">JOF56_007321</name>
</gene>
<dbReference type="CDD" id="cd05233">
    <property type="entry name" value="SDR_c"/>
    <property type="match status" value="1"/>
</dbReference>
<protein>
    <submittedName>
        <fullName evidence="3">NAD(P)-dependent dehydrogenase (Short-subunit alcohol dehydrogenase family)</fullName>
    </submittedName>
</protein>